<feature type="domain" description="Serine aminopeptidase S33" evidence="1">
    <location>
        <begin position="65"/>
        <end position="307"/>
    </location>
</feature>
<dbReference type="Gene3D" id="3.40.50.1820">
    <property type="entry name" value="alpha/beta hydrolase"/>
    <property type="match status" value="1"/>
</dbReference>
<dbReference type="GeneID" id="112273548"/>
<protein>
    <recommendedName>
        <fullName evidence="1">Serine aminopeptidase S33 domain-containing protein</fullName>
    </recommendedName>
</protein>
<dbReference type="GO" id="GO:0016298">
    <property type="term" value="F:lipase activity"/>
    <property type="evidence" value="ECO:0000318"/>
    <property type="project" value="GO_Central"/>
</dbReference>
<dbReference type="OMA" id="NDVSWTF"/>
<evidence type="ECO:0000313" key="2">
    <source>
        <dbReference type="EnsemblPlants" id="Pp3c20_22080V3.5"/>
    </source>
</evidence>
<dbReference type="FunCoup" id="A0A7I4C4W3">
    <property type="interactions" value="184"/>
</dbReference>
<dbReference type="EMBL" id="ABEU02000020">
    <property type="status" value="NOT_ANNOTATED_CDS"/>
    <property type="molecule type" value="Genomic_DNA"/>
</dbReference>
<dbReference type="PRINTS" id="PR00111">
    <property type="entry name" value="ABHYDROLASE"/>
</dbReference>
<dbReference type="InterPro" id="IPR022742">
    <property type="entry name" value="Hydrolase_4"/>
</dbReference>
<dbReference type="OrthoDB" id="2498029at2759"/>
<gene>
    <name evidence="2" type="primary">LOC112273548</name>
</gene>
<dbReference type="InterPro" id="IPR051044">
    <property type="entry name" value="MAG_DAG_Lipase"/>
</dbReference>
<proteinExistence type="predicted"/>
<dbReference type="AlphaFoldDB" id="A0A7I4C4W3"/>
<dbReference type="FunFam" id="3.40.50.1820:FF:000036">
    <property type="entry name" value="Alpha/beta-Hydrolases superfamily protein"/>
    <property type="match status" value="1"/>
</dbReference>
<dbReference type="GO" id="GO:0047372">
    <property type="term" value="F:monoacylglycerol lipase activity"/>
    <property type="evidence" value="ECO:0007669"/>
    <property type="project" value="EnsemblPlants"/>
</dbReference>
<dbReference type="SUPFAM" id="SSF53474">
    <property type="entry name" value="alpha/beta-Hydrolases"/>
    <property type="match status" value="1"/>
</dbReference>
<reference evidence="2 3" key="2">
    <citation type="journal article" date="2018" name="Plant J.">
        <title>The Physcomitrella patens chromosome-scale assembly reveals moss genome structure and evolution.</title>
        <authorList>
            <person name="Lang D."/>
            <person name="Ullrich K.K."/>
            <person name="Murat F."/>
            <person name="Fuchs J."/>
            <person name="Jenkins J."/>
            <person name="Haas F.B."/>
            <person name="Piednoel M."/>
            <person name="Gundlach H."/>
            <person name="Van Bel M."/>
            <person name="Meyberg R."/>
            <person name="Vives C."/>
            <person name="Morata J."/>
            <person name="Symeonidi A."/>
            <person name="Hiss M."/>
            <person name="Muchero W."/>
            <person name="Kamisugi Y."/>
            <person name="Saleh O."/>
            <person name="Blanc G."/>
            <person name="Decker E.L."/>
            <person name="van Gessel N."/>
            <person name="Grimwood J."/>
            <person name="Hayes R.D."/>
            <person name="Graham S.W."/>
            <person name="Gunter L.E."/>
            <person name="McDaniel S.F."/>
            <person name="Hoernstein S.N.W."/>
            <person name="Larsson A."/>
            <person name="Li F.W."/>
            <person name="Perroud P.F."/>
            <person name="Phillips J."/>
            <person name="Ranjan P."/>
            <person name="Rokshar D.S."/>
            <person name="Rothfels C.J."/>
            <person name="Schneider L."/>
            <person name="Shu S."/>
            <person name="Stevenson D.W."/>
            <person name="Thummler F."/>
            <person name="Tillich M."/>
            <person name="Villarreal Aguilar J.C."/>
            <person name="Widiez T."/>
            <person name="Wong G.K."/>
            <person name="Wymore A."/>
            <person name="Zhang Y."/>
            <person name="Zimmer A.D."/>
            <person name="Quatrano R.S."/>
            <person name="Mayer K.F.X."/>
            <person name="Goodstein D."/>
            <person name="Casacuberta J.M."/>
            <person name="Vandepoele K."/>
            <person name="Reski R."/>
            <person name="Cuming A.C."/>
            <person name="Tuskan G.A."/>
            <person name="Maumus F."/>
            <person name="Salse J."/>
            <person name="Schmutz J."/>
            <person name="Rensing S.A."/>
        </authorList>
    </citation>
    <scope>NUCLEOTIDE SEQUENCE [LARGE SCALE GENOMIC DNA]</scope>
    <source>
        <strain evidence="2 3">cv. Gransden 2004</strain>
    </source>
</reference>
<keyword evidence="3" id="KW-1185">Reference proteome</keyword>
<evidence type="ECO:0000313" key="3">
    <source>
        <dbReference type="Proteomes" id="UP000006727"/>
    </source>
</evidence>
<reference evidence="2 3" key="1">
    <citation type="journal article" date="2008" name="Science">
        <title>The Physcomitrella genome reveals evolutionary insights into the conquest of land by plants.</title>
        <authorList>
            <person name="Rensing S."/>
            <person name="Lang D."/>
            <person name="Zimmer A."/>
            <person name="Terry A."/>
            <person name="Salamov A."/>
            <person name="Shapiro H."/>
            <person name="Nishiyama T."/>
            <person name="Perroud P.-F."/>
            <person name="Lindquist E."/>
            <person name="Kamisugi Y."/>
            <person name="Tanahashi T."/>
            <person name="Sakakibara K."/>
            <person name="Fujita T."/>
            <person name="Oishi K."/>
            <person name="Shin-I T."/>
            <person name="Kuroki Y."/>
            <person name="Toyoda A."/>
            <person name="Suzuki Y."/>
            <person name="Hashimoto A."/>
            <person name="Yamaguchi K."/>
            <person name="Sugano A."/>
            <person name="Kohara Y."/>
            <person name="Fujiyama A."/>
            <person name="Anterola A."/>
            <person name="Aoki S."/>
            <person name="Ashton N."/>
            <person name="Barbazuk W.B."/>
            <person name="Barker E."/>
            <person name="Bennetzen J."/>
            <person name="Bezanilla M."/>
            <person name="Blankenship R."/>
            <person name="Cho S.H."/>
            <person name="Dutcher S."/>
            <person name="Estelle M."/>
            <person name="Fawcett J.A."/>
            <person name="Gundlach H."/>
            <person name="Hanada K."/>
            <person name="Heyl A."/>
            <person name="Hicks K.A."/>
            <person name="Hugh J."/>
            <person name="Lohr M."/>
            <person name="Mayer K."/>
            <person name="Melkozernov A."/>
            <person name="Murata T."/>
            <person name="Nelson D."/>
            <person name="Pils B."/>
            <person name="Prigge M."/>
            <person name="Reiss B."/>
            <person name="Renner T."/>
            <person name="Rombauts S."/>
            <person name="Rushton P."/>
            <person name="Sanderfoot A."/>
            <person name="Schween G."/>
            <person name="Shiu S.-H."/>
            <person name="Stueber K."/>
            <person name="Theodoulou F.L."/>
            <person name="Tu H."/>
            <person name="Van de Peer Y."/>
            <person name="Verrier P.J."/>
            <person name="Waters E."/>
            <person name="Wood A."/>
            <person name="Yang L."/>
            <person name="Cove D."/>
            <person name="Cuming A."/>
            <person name="Hasebe M."/>
            <person name="Lucas S."/>
            <person name="Mishler D.B."/>
            <person name="Reski R."/>
            <person name="Grigoriev I."/>
            <person name="Quatrano R.S."/>
            <person name="Boore J.L."/>
        </authorList>
    </citation>
    <scope>NUCLEOTIDE SEQUENCE [LARGE SCALE GENOMIC DNA]</scope>
    <source>
        <strain evidence="2 3">cv. Gransden 2004</strain>
    </source>
</reference>
<name>A0A7I4C4W3_PHYPA</name>
<dbReference type="InterPro" id="IPR000073">
    <property type="entry name" value="AB_hydrolase_1"/>
</dbReference>
<dbReference type="Proteomes" id="UP000006727">
    <property type="component" value="Chromosome 20"/>
</dbReference>
<dbReference type="InterPro" id="IPR029058">
    <property type="entry name" value="AB_hydrolase_fold"/>
</dbReference>
<sequence length="338" mass="37504">MELAVMSSVVGTLSGSATETPPFPWGHTPEEEYYASKNITHQSEFTKFPRGVSLFTQSWVPSNRPPKALILMVHGYGNDSSWVFQNTAILFTEMGYAAFALDLYGHGRSEGLLGYIPGVDNLVEDCAFYFNSVKNRAAYQNLPRFLYGESLGGALCLLLHFENPTGYDGAILMAPMCKISEKMVPPWPVEYALRFIARWAPTLPVVPTTDLVDKSVKDPAKRILAKNNPHRYAGKPRLGTVIELLRVTASLEEKLKDVSLPFIVLHGNADVVTEPAVSTFLYETAKSEDKTLRIYEGMLHSLIQGEPDENVAIILNDISSWLDERVQCKSPPEEDSAS</sequence>
<accession>A0A7I4C4W3</accession>
<dbReference type="KEGG" id="ppp:112273548"/>
<dbReference type="RefSeq" id="XP_024358231.1">
    <property type="nucleotide sequence ID" value="XM_024502463.2"/>
</dbReference>
<dbReference type="PANTHER" id="PTHR11614">
    <property type="entry name" value="PHOSPHOLIPASE-RELATED"/>
    <property type="match status" value="1"/>
</dbReference>
<dbReference type="GO" id="GO:0005783">
    <property type="term" value="C:endoplasmic reticulum"/>
    <property type="evidence" value="ECO:0007669"/>
    <property type="project" value="EnsemblPlants"/>
</dbReference>
<dbReference type="GO" id="GO:0016020">
    <property type="term" value="C:membrane"/>
    <property type="evidence" value="ECO:0000318"/>
    <property type="project" value="GO_Central"/>
</dbReference>
<dbReference type="InParanoid" id="A0A7I4C4W3"/>
<dbReference type="Pfam" id="PF12146">
    <property type="entry name" value="Hydrolase_4"/>
    <property type="match status" value="1"/>
</dbReference>
<organism evidence="2 3">
    <name type="scientific">Physcomitrium patens</name>
    <name type="common">Spreading-leaved earth moss</name>
    <name type="synonym">Physcomitrella patens</name>
    <dbReference type="NCBI Taxonomy" id="3218"/>
    <lineage>
        <taxon>Eukaryota</taxon>
        <taxon>Viridiplantae</taxon>
        <taxon>Streptophyta</taxon>
        <taxon>Embryophyta</taxon>
        <taxon>Bryophyta</taxon>
        <taxon>Bryophytina</taxon>
        <taxon>Bryopsida</taxon>
        <taxon>Funariidae</taxon>
        <taxon>Funariales</taxon>
        <taxon>Funariaceae</taxon>
        <taxon>Physcomitrium</taxon>
    </lineage>
</organism>
<reference evidence="2" key="3">
    <citation type="submission" date="2020-12" db="UniProtKB">
        <authorList>
            <consortium name="EnsemblPlants"/>
        </authorList>
    </citation>
    <scope>IDENTIFICATION</scope>
</reference>
<evidence type="ECO:0000259" key="1">
    <source>
        <dbReference type="Pfam" id="PF12146"/>
    </source>
</evidence>
<dbReference type="Gramene" id="Pp3c20_22080V3.5">
    <property type="protein sequence ID" value="Pp3c20_22080V3.5"/>
    <property type="gene ID" value="Pp3c20_22080"/>
</dbReference>
<dbReference type="GO" id="GO:0005794">
    <property type="term" value="C:Golgi apparatus"/>
    <property type="evidence" value="ECO:0007669"/>
    <property type="project" value="EnsemblPlants"/>
</dbReference>
<dbReference type="EnsemblPlants" id="Pp3c20_22080V3.5">
    <property type="protein sequence ID" value="Pp3c20_22080V3.5"/>
    <property type="gene ID" value="Pp3c20_22080"/>
</dbReference>